<dbReference type="Proteomes" id="UP000010475">
    <property type="component" value="Chromosome"/>
</dbReference>
<dbReference type="KEGG" id="csg:Cylst_5829"/>
<dbReference type="OrthoDB" id="9802901at2"/>
<dbReference type="Pfam" id="PF14239">
    <property type="entry name" value="RRXRR"/>
    <property type="match status" value="1"/>
</dbReference>
<name>K9X6U0_9NOST</name>
<dbReference type="Pfam" id="PF01844">
    <property type="entry name" value="HNH"/>
    <property type="match status" value="1"/>
</dbReference>
<dbReference type="InterPro" id="IPR003615">
    <property type="entry name" value="HNH_nuc"/>
</dbReference>
<dbReference type="AlphaFoldDB" id="K9X6U0"/>
<dbReference type="InterPro" id="IPR025938">
    <property type="entry name" value="RRXRR_dom"/>
</dbReference>
<sequence length="430" mass="48781">MSKIFVIDTDRQPLNPIHPAQARQLLRNKKAAIFRRFPFTLILKESRTNSPSSPLRLKIDPGAKHTGIALVNDSTGEVVFAADLEHRGFAIRDSLTTRRQLRRSRRNRKTRYRQPRFMNRNRPQGWLAPSLQSRVENIKTWVNKLVKFAPIEAISQELVRFDMQLISNPDIQGKEYQQGTLAGYETREFLLEKWNRQCAYCGVKDVPLQIEHIHPRARGGSNSITNLTLSCEKCNRKKGTKDIKEFLQKDPSRLEKPIKQVKRPLSDAAAVNTTRLALLFVLKSTGLPVEIGSGGLTKFNRSQLKLEKSHWLDAACVGKSTPVLKVKGIKDLLIKANGHGTRQSCRTDKFGFPSRYVPRFKYVLGFQTGDIVKAIVTRGKKIGEYIGRIAVRTSGSFNISTQSCLVQGISYKACKHIHKKDGYEYGKSRI</sequence>
<dbReference type="STRING" id="56107.Cylst_5829"/>
<dbReference type="CDD" id="cd00085">
    <property type="entry name" value="HNHc"/>
    <property type="match status" value="1"/>
</dbReference>
<dbReference type="InterPro" id="IPR052892">
    <property type="entry name" value="NA-targeting_endonuclease"/>
</dbReference>
<dbReference type="PANTHER" id="PTHR33877:SF2">
    <property type="entry name" value="OS07G0170200 PROTEIN"/>
    <property type="match status" value="1"/>
</dbReference>
<dbReference type="InterPro" id="IPR002711">
    <property type="entry name" value="HNH"/>
</dbReference>
<dbReference type="PANTHER" id="PTHR33877">
    <property type="entry name" value="SLL1193 PROTEIN"/>
    <property type="match status" value="1"/>
</dbReference>
<dbReference type="InterPro" id="IPR047693">
    <property type="entry name" value="RNA-guided_IscB-like"/>
</dbReference>
<dbReference type="GO" id="GO:0008270">
    <property type="term" value="F:zinc ion binding"/>
    <property type="evidence" value="ECO:0007669"/>
    <property type="project" value="InterPro"/>
</dbReference>
<proteinExistence type="predicted"/>
<keyword evidence="2" id="KW-0378">Hydrolase</keyword>
<dbReference type="GO" id="GO:0004519">
    <property type="term" value="F:endonuclease activity"/>
    <property type="evidence" value="ECO:0007669"/>
    <property type="project" value="UniProtKB-KW"/>
</dbReference>
<keyword evidence="2" id="KW-0255">Endonuclease</keyword>
<evidence type="ECO:0000259" key="1">
    <source>
        <dbReference type="SMART" id="SM00507"/>
    </source>
</evidence>
<dbReference type="GO" id="GO:0003676">
    <property type="term" value="F:nucleic acid binding"/>
    <property type="evidence" value="ECO:0007669"/>
    <property type="project" value="InterPro"/>
</dbReference>
<evidence type="ECO:0000313" key="3">
    <source>
        <dbReference type="Proteomes" id="UP000010475"/>
    </source>
</evidence>
<feature type="domain" description="HNH nuclease" evidence="1">
    <location>
        <begin position="185"/>
        <end position="236"/>
    </location>
</feature>
<dbReference type="Gene3D" id="1.10.30.50">
    <property type="match status" value="1"/>
</dbReference>
<dbReference type="PATRIC" id="fig|56107.3.peg.6410"/>
<reference evidence="2 3" key="1">
    <citation type="submission" date="2012-06" db="EMBL/GenBank/DDBJ databases">
        <title>Finished chromosome of genome of Cylindrospermum stagnale PCC 7417.</title>
        <authorList>
            <consortium name="US DOE Joint Genome Institute"/>
            <person name="Gugger M."/>
            <person name="Coursin T."/>
            <person name="Rippka R."/>
            <person name="Tandeau De Marsac N."/>
            <person name="Huntemann M."/>
            <person name="Wei C.-L."/>
            <person name="Han J."/>
            <person name="Detter J.C."/>
            <person name="Han C."/>
            <person name="Tapia R."/>
            <person name="Chen A."/>
            <person name="Kyrpides N."/>
            <person name="Mavromatis K."/>
            <person name="Markowitz V."/>
            <person name="Szeto E."/>
            <person name="Ivanova N."/>
            <person name="Pagani I."/>
            <person name="Pati A."/>
            <person name="Goodwin L."/>
            <person name="Nordberg H.P."/>
            <person name="Cantor M.N."/>
            <person name="Hua S.X."/>
            <person name="Woyke T."/>
            <person name="Kerfeld C.A."/>
        </authorList>
    </citation>
    <scope>NUCLEOTIDE SEQUENCE [LARGE SCALE GENOMIC DNA]</scope>
    <source>
        <strain evidence="2 3">PCC 7417</strain>
    </source>
</reference>
<dbReference type="NCBIfam" id="NF040563">
    <property type="entry name" value="guided_IscB"/>
    <property type="match status" value="1"/>
</dbReference>
<dbReference type="RefSeq" id="WP_015211048.1">
    <property type="nucleotide sequence ID" value="NC_019757.1"/>
</dbReference>
<keyword evidence="2" id="KW-0540">Nuclease</keyword>
<dbReference type="HOGENOM" id="CLU_036716_0_0_3"/>
<dbReference type="EMBL" id="CP003642">
    <property type="protein sequence ID" value="AFZ27814.1"/>
    <property type="molecule type" value="Genomic_DNA"/>
</dbReference>
<keyword evidence="3" id="KW-1185">Reference proteome</keyword>
<dbReference type="eggNOG" id="COG1403">
    <property type="taxonomic scope" value="Bacteria"/>
</dbReference>
<dbReference type="SMART" id="SM00507">
    <property type="entry name" value="HNHc"/>
    <property type="match status" value="1"/>
</dbReference>
<gene>
    <name evidence="2" type="ORF">Cylst_5829</name>
</gene>
<protein>
    <submittedName>
        <fullName evidence="2">Restriction endonuclease</fullName>
    </submittedName>
</protein>
<accession>K9X6U0</accession>
<organism evidence="2 3">
    <name type="scientific">Cylindrospermum stagnale PCC 7417</name>
    <dbReference type="NCBI Taxonomy" id="56107"/>
    <lineage>
        <taxon>Bacteria</taxon>
        <taxon>Bacillati</taxon>
        <taxon>Cyanobacteriota</taxon>
        <taxon>Cyanophyceae</taxon>
        <taxon>Nostocales</taxon>
        <taxon>Nostocaceae</taxon>
        <taxon>Cylindrospermum</taxon>
    </lineage>
</organism>
<evidence type="ECO:0000313" key="2">
    <source>
        <dbReference type="EMBL" id="AFZ27814.1"/>
    </source>
</evidence>